<evidence type="ECO:0000256" key="2">
    <source>
        <dbReference type="ARBA" id="ARBA00022980"/>
    </source>
</evidence>
<evidence type="ECO:0000256" key="4">
    <source>
        <dbReference type="ARBA" id="ARBA00072767"/>
    </source>
</evidence>
<gene>
    <name evidence="7" type="ORF">PVAND_000622</name>
</gene>
<keyword evidence="2 6" id="KW-0689">Ribosomal protein</keyword>
<dbReference type="Pfam" id="PF00453">
    <property type="entry name" value="Ribosomal_L20"/>
    <property type="match status" value="1"/>
</dbReference>
<dbReference type="OrthoDB" id="10251781at2759"/>
<accession>A0A9J6BKH9</accession>
<evidence type="ECO:0000256" key="1">
    <source>
        <dbReference type="ARBA" id="ARBA00007698"/>
    </source>
</evidence>
<dbReference type="EMBL" id="JADBJN010000003">
    <property type="protein sequence ID" value="KAG5670348.1"/>
    <property type="molecule type" value="Genomic_DNA"/>
</dbReference>
<dbReference type="Proteomes" id="UP001107558">
    <property type="component" value="Chromosome 3"/>
</dbReference>
<reference evidence="7" key="1">
    <citation type="submission" date="2021-03" db="EMBL/GenBank/DDBJ databases">
        <title>Chromosome level genome of the anhydrobiotic midge Polypedilum vanderplanki.</title>
        <authorList>
            <person name="Yoshida Y."/>
            <person name="Kikawada T."/>
            <person name="Gusev O."/>
        </authorList>
    </citation>
    <scope>NUCLEOTIDE SEQUENCE</scope>
    <source>
        <strain evidence="7">NIAS01</strain>
        <tissue evidence="7">Whole body or cell culture</tissue>
    </source>
</reference>
<dbReference type="SUPFAM" id="SSF74731">
    <property type="entry name" value="Ribosomal protein L20"/>
    <property type="match status" value="1"/>
</dbReference>
<dbReference type="PANTHER" id="PTHR10986">
    <property type="entry name" value="39S RIBOSOMAL PROTEIN L20"/>
    <property type="match status" value="1"/>
</dbReference>
<evidence type="ECO:0000256" key="6">
    <source>
        <dbReference type="RuleBase" id="RU000561"/>
    </source>
</evidence>
<dbReference type="GO" id="GO:1990904">
    <property type="term" value="C:ribonucleoprotein complex"/>
    <property type="evidence" value="ECO:0007669"/>
    <property type="project" value="UniProtKB-KW"/>
</dbReference>
<dbReference type="AlphaFoldDB" id="A0A9J6BKH9"/>
<protein>
    <recommendedName>
        <fullName evidence="4">Large ribosomal subunit protein bL20m</fullName>
    </recommendedName>
    <alternativeName>
        <fullName evidence="5">39S ribosomal protein L20, mitochondrial</fullName>
    </alternativeName>
</protein>
<dbReference type="Gene3D" id="6.10.160.10">
    <property type="match status" value="1"/>
</dbReference>
<organism evidence="7 8">
    <name type="scientific">Polypedilum vanderplanki</name>
    <name type="common">Sleeping chironomid midge</name>
    <dbReference type="NCBI Taxonomy" id="319348"/>
    <lineage>
        <taxon>Eukaryota</taxon>
        <taxon>Metazoa</taxon>
        <taxon>Ecdysozoa</taxon>
        <taxon>Arthropoda</taxon>
        <taxon>Hexapoda</taxon>
        <taxon>Insecta</taxon>
        <taxon>Pterygota</taxon>
        <taxon>Neoptera</taxon>
        <taxon>Endopterygota</taxon>
        <taxon>Diptera</taxon>
        <taxon>Nematocera</taxon>
        <taxon>Chironomoidea</taxon>
        <taxon>Chironomidae</taxon>
        <taxon>Chironominae</taxon>
        <taxon>Polypedilum</taxon>
        <taxon>Polypedilum</taxon>
    </lineage>
</organism>
<evidence type="ECO:0000313" key="7">
    <source>
        <dbReference type="EMBL" id="KAG5670348.1"/>
    </source>
</evidence>
<evidence type="ECO:0000256" key="3">
    <source>
        <dbReference type="ARBA" id="ARBA00023274"/>
    </source>
</evidence>
<dbReference type="InterPro" id="IPR035566">
    <property type="entry name" value="Ribosomal_protein_bL20_C"/>
</dbReference>
<evidence type="ECO:0000256" key="5">
    <source>
        <dbReference type="ARBA" id="ARBA00076245"/>
    </source>
</evidence>
<dbReference type="FunFam" id="1.10.1900.20:FF:000001">
    <property type="entry name" value="50S ribosomal protein L20"/>
    <property type="match status" value="1"/>
</dbReference>
<dbReference type="GO" id="GO:0006412">
    <property type="term" value="P:translation"/>
    <property type="evidence" value="ECO:0007669"/>
    <property type="project" value="InterPro"/>
</dbReference>
<comment type="caution">
    <text evidence="7">The sequence shown here is derived from an EMBL/GenBank/DDBJ whole genome shotgun (WGS) entry which is preliminary data.</text>
</comment>
<dbReference type="GO" id="GO:0003735">
    <property type="term" value="F:structural constituent of ribosome"/>
    <property type="evidence" value="ECO:0007669"/>
    <property type="project" value="InterPro"/>
</dbReference>
<dbReference type="InterPro" id="IPR005813">
    <property type="entry name" value="Ribosomal_bL20"/>
</dbReference>
<keyword evidence="8" id="KW-1185">Reference proteome</keyword>
<keyword evidence="3 6" id="KW-0687">Ribonucleoprotein</keyword>
<dbReference type="Gene3D" id="1.10.1900.20">
    <property type="entry name" value="Ribosomal protein L20"/>
    <property type="match status" value="1"/>
</dbReference>
<dbReference type="PRINTS" id="PR00062">
    <property type="entry name" value="RIBOSOMALL20"/>
</dbReference>
<dbReference type="NCBIfam" id="TIGR01032">
    <property type="entry name" value="rplT_bact"/>
    <property type="match status" value="1"/>
</dbReference>
<sequence length="130" mass="15347">MVFLTAVNLIRSRGPDEWWRKRKIFKLAAYFYGRRRNCYSLAIRSVHRALVYATKSRQERKSDLAELWKQRITAGAAQHGIEYWQFMDGLHKNNIEINKKNLADLAAWEPASFESLAKISKDFVEKNRNK</sequence>
<name>A0A9J6BKH9_POLVA</name>
<dbReference type="GO" id="GO:0005840">
    <property type="term" value="C:ribosome"/>
    <property type="evidence" value="ECO:0007669"/>
    <property type="project" value="UniProtKB-KW"/>
</dbReference>
<comment type="similarity">
    <text evidence="1 6">Belongs to the bacterial ribosomal protein bL20 family.</text>
</comment>
<proteinExistence type="inferred from homology"/>
<dbReference type="GO" id="GO:0019843">
    <property type="term" value="F:rRNA binding"/>
    <property type="evidence" value="ECO:0007669"/>
    <property type="project" value="InterPro"/>
</dbReference>
<evidence type="ECO:0000313" key="8">
    <source>
        <dbReference type="Proteomes" id="UP001107558"/>
    </source>
</evidence>